<dbReference type="InterPro" id="IPR029071">
    <property type="entry name" value="Ubiquitin-like_domsf"/>
</dbReference>
<evidence type="ECO:0000313" key="2">
    <source>
        <dbReference type="EMBL" id="PIK48334.1"/>
    </source>
</evidence>
<dbReference type="InterPro" id="IPR032752">
    <property type="entry name" value="DC-UbP/UBTD2_N"/>
</dbReference>
<organism evidence="2 3">
    <name type="scientific">Stichopus japonicus</name>
    <name type="common">Sea cucumber</name>
    <dbReference type="NCBI Taxonomy" id="307972"/>
    <lineage>
        <taxon>Eukaryota</taxon>
        <taxon>Metazoa</taxon>
        <taxon>Echinodermata</taxon>
        <taxon>Eleutherozoa</taxon>
        <taxon>Echinozoa</taxon>
        <taxon>Holothuroidea</taxon>
        <taxon>Aspidochirotacea</taxon>
        <taxon>Aspidochirotida</taxon>
        <taxon>Stichopodidae</taxon>
        <taxon>Apostichopus</taxon>
    </lineage>
</organism>
<dbReference type="Proteomes" id="UP000230750">
    <property type="component" value="Unassembled WGS sequence"/>
</dbReference>
<dbReference type="InterPro" id="IPR000626">
    <property type="entry name" value="Ubiquitin-like_dom"/>
</dbReference>
<keyword evidence="3" id="KW-1185">Reference proteome</keyword>
<dbReference type="OrthoDB" id="1640476at2759"/>
<dbReference type="SMART" id="SM00213">
    <property type="entry name" value="UBQ"/>
    <property type="match status" value="1"/>
</dbReference>
<dbReference type="SUPFAM" id="SSF54236">
    <property type="entry name" value="Ubiquitin-like"/>
    <property type="match status" value="1"/>
</dbReference>
<gene>
    <name evidence="2" type="ORF">BSL78_14783</name>
</gene>
<feature type="domain" description="Ubiquitin-like" evidence="1">
    <location>
        <begin position="169"/>
        <end position="244"/>
    </location>
</feature>
<dbReference type="Pfam" id="PF16455">
    <property type="entry name" value="UBD"/>
    <property type="match status" value="2"/>
</dbReference>
<dbReference type="EMBL" id="MRZV01000527">
    <property type="protein sequence ID" value="PIK48334.1"/>
    <property type="molecule type" value="Genomic_DNA"/>
</dbReference>
<evidence type="ECO:0000313" key="3">
    <source>
        <dbReference type="Proteomes" id="UP000230750"/>
    </source>
</evidence>
<dbReference type="PRINTS" id="PR00348">
    <property type="entry name" value="UBIQUITIN"/>
</dbReference>
<dbReference type="PANTHER" id="PTHR13609">
    <property type="entry name" value="UBIQUITIN DOMAIN CONTAINING 1 PROTEIN-RELATED"/>
    <property type="match status" value="1"/>
</dbReference>
<dbReference type="InterPro" id="IPR039869">
    <property type="entry name" value="UBTD1/2"/>
</dbReference>
<proteinExistence type="predicted"/>
<protein>
    <submittedName>
        <fullName evidence="2">Putative ubiquitin domain-containing protein 2</fullName>
    </submittedName>
</protein>
<accession>A0A2G8KK07</accession>
<reference evidence="2 3" key="1">
    <citation type="journal article" date="2017" name="PLoS Biol.">
        <title>The sea cucumber genome provides insights into morphological evolution and visceral regeneration.</title>
        <authorList>
            <person name="Zhang X."/>
            <person name="Sun L."/>
            <person name="Yuan J."/>
            <person name="Sun Y."/>
            <person name="Gao Y."/>
            <person name="Zhang L."/>
            <person name="Li S."/>
            <person name="Dai H."/>
            <person name="Hamel J.F."/>
            <person name="Liu C."/>
            <person name="Yu Y."/>
            <person name="Liu S."/>
            <person name="Lin W."/>
            <person name="Guo K."/>
            <person name="Jin S."/>
            <person name="Xu P."/>
            <person name="Storey K.B."/>
            <person name="Huan P."/>
            <person name="Zhang T."/>
            <person name="Zhou Y."/>
            <person name="Zhang J."/>
            <person name="Lin C."/>
            <person name="Li X."/>
            <person name="Xing L."/>
            <person name="Huo D."/>
            <person name="Sun M."/>
            <person name="Wang L."/>
            <person name="Mercier A."/>
            <person name="Li F."/>
            <person name="Yang H."/>
            <person name="Xiang J."/>
        </authorList>
    </citation>
    <scope>NUCLEOTIDE SEQUENCE [LARGE SCALE GENOMIC DNA]</scope>
    <source>
        <strain evidence="2">Shaxun</strain>
        <tissue evidence="2">Muscle</tissue>
    </source>
</reference>
<name>A0A2G8KK07_STIJA</name>
<sequence length="250" mass="28249">MGGCLGTSHDSNNARADMNAEIGSMPIGRNQPLKAESPKWKSDIPLTRGQLKSKRDEFWETAPAFEGSRLGCCPGTRERRACPFSSHRRRCKHNLSKRLMFNKLVVNQILKAKENIQRETYRTLTDCYDELGNRYVLPVYCLSPPINLVEESIESDVIDPEPASDGVDMNIKLRLSTGKDIKLVVRSTDTVFQIKKRLLKEEGVDPTQQRWYFSGKLLPNKTRIEDANIPKGFIVQVIITLPEPPPPVDG</sequence>
<dbReference type="InterPro" id="IPR019956">
    <property type="entry name" value="Ubiquitin_dom"/>
</dbReference>
<dbReference type="Pfam" id="PF00240">
    <property type="entry name" value="ubiquitin"/>
    <property type="match status" value="1"/>
</dbReference>
<comment type="caution">
    <text evidence="2">The sequence shown here is derived from an EMBL/GenBank/DDBJ whole genome shotgun (WGS) entry which is preliminary data.</text>
</comment>
<dbReference type="Gene3D" id="3.10.20.90">
    <property type="entry name" value="Phosphatidylinositol 3-kinase Catalytic Subunit, Chain A, domain 1"/>
    <property type="match status" value="1"/>
</dbReference>
<dbReference type="STRING" id="307972.A0A2G8KK07"/>
<dbReference type="PROSITE" id="PS50053">
    <property type="entry name" value="UBIQUITIN_2"/>
    <property type="match status" value="1"/>
</dbReference>
<dbReference type="AlphaFoldDB" id="A0A2G8KK07"/>
<evidence type="ECO:0000259" key="1">
    <source>
        <dbReference type="PROSITE" id="PS50053"/>
    </source>
</evidence>
<dbReference type="CDD" id="cd01794">
    <property type="entry name" value="Ubl_UBTD"/>
    <property type="match status" value="1"/>
</dbReference>